<dbReference type="PROSITE" id="PS51257">
    <property type="entry name" value="PROKAR_LIPOPROTEIN"/>
    <property type="match status" value="1"/>
</dbReference>
<accession>D5EGB3</accession>
<dbReference type="EMBL" id="CP001997">
    <property type="protein sequence ID" value="ADE57595.1"/>
    <property type="molecule type" value="Genomic_DNA"/>
</dbReference>
<evidence type="ECO:0000313" key="1">
    <source>
        <dbReference type="EMBL" id="ADE57595.1"/>
    </source>
</evidence>
<organism evidence="1 2">
    <name type="scientific">Aminobacterium colombiense (strain DSM 12261 / ALA-1)</name>
    <dbReference type="NCBI Taxonomy" id="572547"/>
    <lineage>
        <taxon>Bacteria</taxon>
        <taxon>Thermotogati</taxon>
        <taxon>Synergistota</taxon>
        <taxon>Synergistia</taxon>
        <taxon>Synergistales</taxon>
        <taxon>Aminobacteriaceae</taxon>
        <taxon>Aminobacterium</taxon>
    </lineage>
</organism>
<dbReference type="eggNOG" id="ENOG503381I">
    <property type="taxonomic scope" value="Bacteria"/>
</dbReference>
<keyword evidence="2" id="KW-1185">Reference proteome</keyword>
<name>D5EGB3_AMICL</name>
<sequence>MSRNGRFFLLLVMSCIVLLLGFSCWAVKHNRRTADSSFQLENMVLCDEVDEKMRPLHTGTQFMSGIRQLCLCFDYSLASKRSDIRIKWYYGDHLVYSEVLLLSPGKGSKVFCLLREDGSPLPVGAYDVRVCYEGTVYSSLNFEISSLVKVP</sequence>
<evidence type="ECO:0000313" key="2">
    <source>
        <dbReference type="Proteomes" id="UP000002366"/>
    </source>
</evidence>
<dbReference type="Proteomes" id="UP000002366">
    <property type="component" value="Chromosome"/>
</dbReference>
<dbReference type="STRING" id="572547.Amico_1478"/>
<dbReference type="OrthoDB" id="4942at2"/>
<dbReference type="AlphaFoldDB" id="D5EGB3"/>
<proteinExistence type="predicted"/>
<gene>
    <name evidence="1" type="ordered locus">Amico_1478</name>
</gene>
<reference evidence="1 2" key="1">
    <citation type="journal article" date="2010" name="Stand. Genomic Sci.">
        <title>Complete genome sequence of Aminobacterium colombiense type strain (ALA-1).</title>
        <authorList>
            <person name="Chertkov O."/>
            <person name="Sikorski J."/>
            <person name="Brambilla E."/>
            <person name="Lapidus A."/>
            <person name="Copeland A."/>
            <person name="Glavina Del Rio T."/>
            <person name="Nolan M."/>
            <person name="Lucas S."/>
            <person name="Tice H."/>
            <person name="Cheng J.F."/>
            <person name="Han C."/>
            <person name="Detter J.C."/>
            <person name="Bruce D."/>
            <person name="Tapia R."/>
            <person name="Goodwin L."/>
            <person name="Pitluck S."/>
            <person name="Liolios K."/>
            <person name="Ivanova N."/>
            <person name="Mavromatis K."/>
            <person name="Ovchinnikova G."/>
            <person name="Pati A."/>
            <person name="Chen A."/>
            <person name="Palaniappan K."/>
            <person name="Land M."/>
            <person name="Hauser L."/>
            <person name="Chang Y.J."/>
            <person name="Jeffries C.D."/>
            <person name="Spring S."/>
            <person name="Rohde M."/>
            <person name="Goker M."/>
            <person name="Bristow J."/>
            <person name="Eisen J.A."/>
            <person name="Markowitz V."/>
            <person name="Hugenholtz P."/>
            <person name="Kyrpides N.C."/>
            <person name="Klenk H.P."/>
        </authorList>
    </citation>
    <scope>NUCLEOTIDE SEQUENCE [LARGE SCALE GENOMIC DNA]</scope>
    <source>
        <strain evidence="2">DSM 12261 / ALA-1</strain>
    </source>
</reference>
<dbReference type="KEGG" id="aco:Amico_1478"/>
<dbReference type="HOGENOM" id="CLU_1792417_0_0_0"/>
<protein>
    <submittedName>
        <fullName evidence="1">Uncharacterized protein</fullName>
    </submittedName>
</protein>